<evidence type="ECO:0000313" key="1">
    <source>
        <dbReference type="EMBL" id="CAK9271060.1"/>
    </source>
</evidence>
<name>A0ABP0X063_9BRYO</name>
<dbReference type="Proteomes" id="UP001497444">
    <property type="component" value="Chromosome 3"/>
</dbReference>
<protein>
    <submittedName>
        <fullName evidence="1">Uncharacterized protein</fullName>
    </submittedName>
</protein>
<keyword evidence="2" id="KW-1185">Reference proteome</keyword>
<gene>
    <name evidence="1" type="ORF">CSSPJE1EN1_LOCUS16538</name>
</gene>
<proteinExistence type="predicted"/>
<reference evidence="1" key="1">
    <citation type="submission" date="2024-02" db="EMBL/GenBank/DDBJ databases">
        <authorList>
            <consortium name="ELIXIR-Norway"/>
            <consortium name="Elixir Norway"/>
        </authorList>
    </citation>
    <scope>NUCLEOTIDE SEQUENCE</scope>
</reference>
<accession>A0ABP0X063</accession>
<sequence length="102" mass="11622">MLPVSEKIQILSQVAPSISSILSCRMQKFKRTQFRACIGPVIEVDIRGKLMDGWFSNTLFPNTCLKTCDFPSPFFHKVVGLLVFSTHERSSQSYYWQRGSTA</sequence>
<organism evidence="1 2">
    <name type="scientific">Sphagnum jensenii</name>
    <dbReference type="NCBI Taxonomy" id="128206"/>
    <lineage>
        <taxon>Eukaryota</taxon>
        <taxon>Viridiplantae</taxon>
        <taxon>Streptophyta</taxon>
        <taxon>Embryophyta</taxon>
        <taxon>Bryophyta</taxon>
        <taxon>Sphagnophytina</taxon>
        <taxon>Sphagnopsida</taxon>
        <taxon>Sphagnales</taxon>
        <taxon>Sphagnaceae</taxon>
        <taxon>Sphagnum</taxon>
    </lineage>
</organism>
<evidence type="ECO:0000313" key="2">
    <source>
        <dbReference type="Proteomes" id="UP001497444"/>
    </source>
</evidence>
<dbReference type="EMBL" id="OZ020098">
    <property type="protein sequence ID" value="CAK9271060.1"/>
    <property type="molecule type" value="Genomic_DNA"/>
</dbReference>
<dbReference type="PROSITE" id="PS51257">
    <property type="entry name" value="PROKAR_LIPOPROTEIN"/>
    <property type="match status" value="1"/>
</dbReference>